<dbReference type="GO" id="GO:0005737">
    <property type="term" value="C:cytoplasm"/>
    <property type="evidence" value="ECO:0007669"/>
    <property type="project" value="TreeGrafter"/>
</dbReference>
<dbReference type="Proteomes" id="UP001153712">
    <property type="component" value="Chromosome 14"/>
</dbReference>
<dbReference type="AlphaFoldDB" id="A0A9N9XMJ6"/>
<gene>
    <name evidence="4" type="ORF">PHYEVI_LOCUS4083</name>
</gene>
<dbReference type="FunFam" id="2.30.29.30:FF:000018">
    <property type="entry name" value="E3 SUMO-protein ligase RanBP2"/>
    <property type="match status" value="1"/>
</dbReference>
<dbReference type="PROSITE" id="PS50196">
    <property type="entry name" value="RANBD1"/>
    <property type="match status" value="2"/>
</dbReference>
<feature type="region of interest" description="Disordered" evidence="1">
    <location>
        <begin position="504"/>
        <end position="526"/>
    </location>
</feature>
<dbReference type="InterPro" id="IPR000156">
    <property type="entry name" value="Ran_bind_dom"/>
</dbReference>
<evidence type="ECO:0000259" key="3">
    <source>
        <dbReference type="PROSITE" id="PS50229"/>
    </source>
</evidence>
<dbReference type="InterPro" id="IPR011993">
    <property type="entry name" value="PH-like_dom_sf"/>
</dbReference>
<feature type="region of interest" description="Disordered" evidence="1">
    <location>
        <begin position="139"/>
        <end position="187"/>
    </location>
</feature>
<dbReference type="EMBL" id="OU900107">
    <property type="protein sequence ID" value="CAG9857682.1"/>
    <property type="molecule type" value="Genomic_DNA"/>
</dbReference>
<feature type="region of interest" description="Disordered" evidence="1">
    <location>
        <begin position="209"/>
        <end position="231"/>
    </location>
</feature>
<feature type="compositionally biased region" description="Polar residues" evidence="1">
    <location>
        <begin position="141"/>
        <end position="152"/>
    </location>
</feature>
<proteinExistence type="predicted"/>
<dbReference type="InterPro" id="IPR000697">
    <property type="entry name" value="WH1/EVH1_dom"/>
</dbReference>
<sequence>MRREQVLKVCLNHALDRNVEYVPKDERSFVFGVADFSEGEMAKERLCLRFKNAEVAGEFKRAVDEAVGNCTASADASFRSTDDDDVIVVSETQVTPEEEKFAKSLGLPAKFLAYKQLPDCACAQCKKDDEYLKELFASDSKPAQSSTTTPGKSSFALKPPTLAQPKSTPETTPATAPPPKFSFSSPNMAAFGTTATTVIPFGSSGSNASSGSFGTPLSSTGNSLASPAPSAGSSLFGTPVSSTTSLFGTNSNRIFGNGAPPTGGSIFGGGTTYNSPNTTTAAATAVGSTTNLFGSNSTTSNTGLFGGTTFNSPSTTTAAATTVGSTTNLFGSNSTTSNSGIFGTTFNSPSTTTAAATTVGSTTNLFGSSSTTSNTGIFGGTAFNSPSTTTVGSTANLFGSSSTSSNTSIFGGTNFSFAPPSKPFQPATTTGTGLFGGVSKSSSTVATSDGADANEIVLKCDTNLSFSSLASNVKIDAKPSFTMKTVTDETFSFLGAGAPVFQSTAGKGTANGKDDEGDDEGGTNDDYDPHYEPIVPLPEQIVVTTGEEDEDALFNDRAKLFRYVADTKEWKERGVGQLKVLYHREKHTYRLLLRREQVHKLVLNQLVTKDLELKAMTTEKSWMWVGYNFVDDETNLEKLAVRFKKPETALEFRTVVERATEQLRLAETEEKKSHTNESDGEVPVTVSNFGEGHYEGYYEEANKYSEGEEDDDDVEEEEDDEKTIMFVKECTLSERLRDDGEWQEIGKGDLQVYYDPDVFGARIQVNDEYGKVMSVTLIGINTIMESEGNECTWKAREWTTDMQMRNLKATFADESAAQEFHSNYFEGLNYAQQVGLVDESPVQCASDDTDE</sequence>
<evidence type="ECO:0000259" key="2">
    <source>
        <dbReference type="PROSITE" id="PS50196"/>
    </source>
</evidence>
<evidence type="ECO:0008006" key="6">
    <source>
        <dbReference type="Google" id="ProtNLM"/>
    </source>
</evidence>
<reference evidence="4" key="1">
    <citation type="submission" date="2022-01" db="EMBL/GenBank/DDBJ databases">
        <authorList>
            <person name="King R."/>
        </authorList>
    </citation>
    <scope>NUCLEOTIDE SEQUENCE</scope>
</reference>
<dbReference type="OrthoDB" id="2357150at2759"/>
<dbReference type="SUPFAM" id="SSF50729">
    <property type="entry name" value="PH domain-like"/>
    <property type="match status" value="3"/>
</dbReference>
<dbReference type="PROSITE" id="PS50229">
    <property type="entry name" value="WH1"/>
    <property type="match status" value="1"/>
</dbReference>
<dbReference type="GO" id="GO:0005643">
    <property type="term" value="C:nuclear pore"/>
    <property type="evidence" value="ECO:0007669"/>
    <property type="project" value="TreeGrafter"/>
</dbReference>
<feature type="domain" description="RanBD1" evidence="2">
    <location>
        <begin position="530"/>
        <end position="665"/>
    </location>
</feature>
<organism evidence="4 5">
    <name type="scientific">Phyllotreta striolata</name>
    <name type="common">Striped flea beetle</name>
    <name type="synonym">Crioceris striolata</name>
    <dbReference type="NCBI Taxonomy" id="444603"/>
    <lineage>
        <taxon>Eukaryota</taxon>
        <taxon>Metazoa</taxon>
        <taxon>Ecdysozoa</taxon>
        <taxon>Arthropoda</taxon>
        <taxon>Hexapoda</taxon>
        <taxon>Insecta</taxon>
        <taxon>Pterygota</taxon>
        <taxon>Neoptera</taxon>
        <taxon>Endopterygota</taxon>
        <taxon>Coleoptera</taxon>
        <taxon>Polyphaga</taxon>
        <taxon>Cucujiformia</taxon>
        <taxon>Chrysomeloidea</taxon>
        <taxon>Chrysomelidae</taxon>
        <taxon>Galerucinae</taxon>
        <taxon>Alticini</taxon>
        <taxon>Phyllotreta</taxon>
    </lineage>
</organism>
<feature type="compositionally biased region" description="Acidic residues" evidence="1">
    <location>
        <begin position="515"/>
        <end position="526"/>
    </location>
</feature>
<evidence type="ECO:0000313" key="4">
    <source>
        <dbReference type="EMBL" id="CAG9857682.1"/>
    </source>
</evidence>
<dbReference type="InterPro" id="IPR045255">
    <property type="entry name" value="RanBP1-like"/>
</dbReference>
<feature type="compositionally biased region" description="Basic and acidic residues" evidence="1">
    <location>
        <begin position="667"/>
        <end position="677"/>
    </location>
</feature>
<feature type="domain" description="WH1" evidence="3">
    <location>
        <begin position="545"/>
        <end position="663"/>
    </location>
</feature>
<accession>A0A9N9XMJ6</accession>
<feature type="compositionally biased region" description="Low complexity" evidence="1">
    <location>
        <begin position="165"/>
        <end position="174"/>
    </location>
</feature>
<dbReference type="SMART" id="SM00160">
    <property type="entry name" value="RanBD"/>
    <property type="match status" value="1"/>
</dbReference>
<feature type="domain" description="RanBD1" evidence="2">
    <location>
        <begin position="1"/>
        <end position="66"/>
    </location>
</feature>
<dbReference type="PANTHER" id="PTHR23138:SF87">
    <property type="entry name" value="E3 SUMO-PROTEIN LIGASE RANBP2"/>
    <property type="match status" value="1"/>
</dbReference>
<evidence type="ECO:0000256" key="1">
    <source>
        <dbReference type="SAM" id="MobiDB-lite"/>
    </source>
</evidence>
<name>A0A9N9XMJ6_PHYSR</name>
<dbReference type="Gene3D" id="2.30.29.30">
    <property type="entry name" value="Pleckstrin-homology domain (PH domain)/Phosphotyrosine-binding domain (PTB)"/>
    <property type="match status" value="3"/>
</dbReference>
<dbReference type="Pfam" id="PF00638">
    <property type="entry name" value="Ran_BP1"/>
    <property type="match status" value="2"/>
</dbReference>
<feature type="region of interest" description="Disordered" evidence="1">
    <location>
        <begin position="667"/>
        <end position="686"/>
    </location>
</feature>
<protein>
    <recommendedName>
        <fullName evidence="6">RanBD1 domain-containing protein</fullName>
    </recommendedName>
</protein>
<keyword evidence="5" id="KW-1185">Reference proteome</keyword>
<evidence type="ECO:0000313" key="5">
    <source>
        <dbReference type="Proteomes" id="UP001153712"/>
    </source>
</evidence>
<dbReference type="PANTHER" id="PTHR23138">
    <property type="entry name" value="RAN BINDING PROTEIN"/>
    <property type="match status" value="1"/>
</dbReference>
<dbReference type="GO" id="GO:0005096">
    <property type="term" value="F:GTPase activator activity"/>
    <property type="evidence" value="ECO:0007669"/>
    <property type="project" value="TreeGrafter"/>
</dbReference>